<dbReference type="InterPro" id="IPR009003">
    <property type="entry name" value="Peptidase_S1_PA"/>
</dbReference>
<dbReference type="Proteomes" id="UP001055307">
    <property type="component" value="Unassembled WGS sequence"/>
</dbReference>
<sequence>MNISYLTKSFSPAAVTLGGKVLCQALPNQSGWSLPLHALPMAQGMRLRVRIHQHGRDPEYLAAASVALPDVDRLQLGVYRSGRRRLAIGRPPRVVQIMWMALEGRPALHREMRGVQAIVHVENYSYRLASGAVVAVRALDFWLLDGVIPPGASGGGVYCLITGRLLGVLHGFLPGRGTLVIPFVSPWVWSQPVSVSSRAQASKQSIPVCHSTAAL</sequence>
<dbReference type="EMBL" id="BPQF01000014">
    <property type="protein sequence ID" value="GJD40327.1"/>
    <property type="molecule type" value="Genomic_DNA"/>
</dbReference>
<evidence type="ECO:0000313" key="2">
    <source>
        <dbReference type="Proteomes" id="UP001055307"/>
    </source>
</evidence>
<comment type="caution">
    <text evidence="1">The sequence shown here is derived from an EMBL/GenBank/DDBJ whole genome shotgun (WGS) entry which is preliminary data.</text>
</comment>
<dbReference type="AlphaFoldDB" id="A0AAV4Z8P9"/>
<proteinExistence type="predicted"/>
<name>A0AAV4Z8P9_9HYPH</name>
<dbReference type="SUPFAM" id="SSF50494">
    <property type="entry name" value="Trypsin-like serine proteases"/>
    <property type="match status" value="1"/>
</dbReference>
<gene>
    <name evidence="1" type="ORF">OICFNHDK_2795</name>
</gene>
<keyword evidence="2" id="KW-1185">Reference proteome</keyword>
<evidence type="ECO:0000313" key="1">
    <source>
        <dbReference type="EMBL" id="GJD40327.1"/>
    </source>
</evidence>
<reference evidence="1" key="1">
    <citation type="journal article" date="2016" name="Front. Microbiol.">
        <title>Genome Sequence of the Piezophilic, Mesophilic Sulfate-Reducing Bacterium Desulfovibrio indicus J2T.</title>
        <authorList>
            <person name="Cao J."/>
            <person name="Maignien L."/>
            <person name="Shao Z."/>
            <person name="Alain K."/>
            <person name="Jebbar M."/>
        </authorList>
    </citation>
    <scope>NUCLEOTIDE SEQUENCE</scope>
    <source>
        <strain evidence="1">DSM 21893</strain>
    </source>
</reference>
<protein>
    <submittedName>
        <fullName evidence="1">Uncharacterized protein</fullName>
    </submittedName>
</protein>
<organism evidence="1 2">
    <name type="scientific">Methylobacterium bullatum</name>
    <dbReference type="NCBI Taxonomy" id="570505"/>
    <lineage>
        <taxon>Bacteria</taxon>
        <taxon>Pseudomonadati</taxon>
        <taxon>Pseudomonadota</taxon>
        <taxon>Alphaproteobacteria</taxon>
        <taxon>Hyphomicrobiales</taxon>
        <taxon>Methylobacteriaceae</taxon>
        <taxon>Methylobacterium</taxon>
    </lineage>
</organism>
<accession>A0AAV4Z8P9</accession>
<reference evidence="1" key="2">
    <citation type="submission" date="2021-08" db="EMBL/GenBank/DDBJ databases">
        <authorList>
            <person name="Tani A."/>
            <person name="Ola A."/>
            <person name="Ogura Y."/>
            <person name="Katsura K."/>
            <person name="Hayashi T."/>
        </authorList>
    </citation>
    <scope>NUCLEOTIDE SEQUENCE</scope>
    <source>
        <strain evidence="1">DSM 21893</strain>
    </source>
</reference>